<protein>
    <recommendedName>
        <fullName evidence="2">Genetic suppressor element-like domain-containing protein</fullName>
    </recommendedName>
</protein>
<name>A0A9P0AXV4_BRAAE</name>
<feature type="compositionally biased region" description="Basic and acidic residues" evidence="1">
    <location>
        <begin position="542"/>
        <end position="554"/>
    </location>
</feature>
<dbReference type="Proteomes" id="UP001154078">
    <property type="component" value="Chromosome 2"/>
</dbReference>
<dbReference type="Pfam" id="PF12540">
    <property type="entry name" value="DUF3736"/>
    <property type="match status" value="1"/>
</dbReference>
<dbReference type="InterPro" id="IPR022207">
    <property type="entry name" value="GSE-like"/>
</dbReference>
<evidence type="ECO:0000313" key="3">
    <source>
        <dbReference type="EMBL" id="CAH0550834.1"/>
    </source>
</evidence>
<dbReference type="EMBL" id="OV121133">
    <property type="protein sequence ID" value="CAH0550834.1"/>
    <property type="molecule type" value="Genomic_DNA"/>
</dbReference>
<reference evidence="3" key="1">
    <citation type="submission" date="2021-12" db="EMBL/GenBank/DDBJ databases">
        <authorList>
            <person name="King R."/>
        </authorList>
    </citation>
    <scope>NUCLEOTIDE SEQUENCE</scope>
</reference>
<accession>A0A9P0AXV4</accession>
<feature type="region of interest" description="Disordered" evidence="1">
    <location>
        <begin position="533"/>
        <end position="563"/>
    </location>
</feature>
<dbReference type="AlphaFoldDB" id="A0A9P0AXV4"/>
<feature type="domain" description="Genetic suppressor element-like" evidence="2">
    <location>
        <begin position="582"/>
        <end position="691"/>
    </location>
</feature>
<sequence>MNDYPCQRFTEKPFAVGKSTIAPDQINAQFNFSTPNYIKKPCTVITHTNSFINHDNNNQSVDQTNKQKMHKISPYNIDFIVRDLGVSKPSDNVDAEVRHVEDINNVTTGVTYDLNAASVPEVNLEKEYYNFPNQTQFDERTSFDNAQITTSKEKPLNSNFLSNESCTKNEMESENCYQSEINSEMHTEEYKVKSRNIDEKIKDNLGTPDDQLNIVDVEKKSINCNEKIILPPKKSYFLDKQQNIEENVFGKDQTTKHPTKIVILEDITIRGKLDKKNPDDVTKVVKCAHRSRQRRSKCDKNIPPIPFKITPSSEINVPIPRRVKTVENTINKVYISANKCNEVKHATTPLPFKITPSSEINVPIPRRVKTVENTINNVYISANKCNEVKHATTPLQEDPKSLQTHTPQLPTPPSNFPVQIESSSCHKNPQNLPHLIVPTTYNVNRISGLTHQPHLVASQSKLTDTHSVDLTRIKANAVAAAAAAEKARAQIDGGGEFTVLIIPSLKHSNHDMLINSQMKKVKVSRIEFAMRKRKLRKLRRTTNKETPKSKKSKLEQASSTSSKNGVVTMEWGIPVVGYSNSDTSSSCNSSDYDSDPCPVDLNIKNGPAQKPSPEKIHFLNHFGLATPGQKDSVEFKKLETRHWLTPWTVSREKQKKKITPLKLPVPSHSPLVLNKTKDYNLKKAFFNTLELTWVSPDVQKEFEQTWVKVIHDRMKRDCDSALTKYSIQAYRKRQCSILKPVELKNISSKPQRQPQDALALMPIVHQYAHLKM</sequence>
<evidence type="ECO:0000259" key="2">
    <source>
        <dbReference type="Pfam" id="PF12540"/>
    </source>
</evidence>
<keyword evidence="4" id="KW-1185">Reference proteome</keyword>
<evidence type="ECO:0000256" key="1">
    <source>
        <dbReference type="SAM" id="MobiDB-lite"/>
    </source>
</evidence>
<organism evidence="3 4">
    <name type="scientific">Brassicogethes aeneus</name>
    <name type="common">Rape pollen beetle</name>
    <name type="synonym">Meligethes aeneus</name>
    <dbReference type="NCBI Taxonomy" id="1431903"/>
    <lineage>
        <taxon>Eukaryota</taxon>
        <taxon>Metazoa</taxon>
        <taxon>Ecdysozoa</taxon>
        <taxon>Arthropoda</taxon>
        <taxon>Hexapoda</taxon>
        <taxon>Insecta</taxon>
        <taxon>Pterygota</taxon>
        <taxon>Neoptera</taxon>
        <taxon>Endopterygota</taxon>
        <taxon>Coleoptera</taxon>
        <taxon>Polyphaga</taxon>
        <taxon>Cucujiformia</taxon>
        <taxon>Nitidulidae</taxon>
        <taxon>Meligethinae</taxon>
        <taxon>Brassicogethes</taxon>
    </lineage>
</organism>
<evidence type="ECO:0000313" key="4">
    <source>
        <dbReference type="Proteomes" id="UP001154078"/>
    </source>
</evidence>
<gene>
    <name evidence="3" type="ORF">MELIAE_LOCUS3559</name>
</gene>
<proteinExistence type="predicted"/>